<feature type="transmembrane region" description="Helical" evidence="7">
    <location>
        <begin position="161"/>
        <end position="181"/>
    </location>
</feature>
<dbReference type="Pfam" id="PF03547">
    <property type="entry name" value="Mem_trans"/>
    <property type="match status" value="1"/>
</dbReference>
<feature type="transmembrane region" description="Helical" evidence="7">
    <location>
        <begin position="121"/>
        <end position="141"/>
    </location>
</feature>
<sequence length="302" mass="33273">MGTILINSFGLFVIIFFGFLVKRVGLLSKVDGDTLSRIIINVTLPAAVLVNLQKLTVHVNLLFLILAGFLLNLLMVVVGNLLSKKQTTTEREFIMYCGSGYNIGNFALPFLQSFLPQAIPFLSFFDIGNSIMLAGGTNVAVDNLVGDEREKPNLFSIVKRLGTSVPFMCYLVMFILRSFSIDLPASFFQIMQPIANANAFLSMFVIGLYLELRLPKKDFSVVVRLLSIKYFFGIIIAVIFFLLPLPNLVKVVLCLVSVGPIPMFGVVNSAKAGMPQEVIGFSSSLSFLISLPLMTAMLLFML</sequence>
<dbReference type="RefSeq" id="WP_218324233.1">
    <property type="nucleotide sequence ID" value="NZ_JAHUZB010000001.1"/>
</dbReference>
<evidence type="ECO:0000256" key="6">
    <source>
        <dbReference type="ARBA" id="ARBA00023136"/>
    </source>
</evidence>
<name>A0ABS6T7N8_9ENTE</name>
<feature type="transmembrane region" description="Helical" evidence="7">
    <location>
        <begin position="279"/>
        <end position="301"/>
    </location>
</feature>
<keyword evidence="9" id="KW-1185">Reference proteome</keyword>
<dbReference type="PANTHER" id="PTHR36838:SF3">
    <property type="entry name" value="TRANSPORTER AUXIN EFFLUX CARRIER EC FAMILY"/>
    <property type="match status" value="1"/>
</dbReference>
<dbReference type="Proteomes" id="UP000774130">
    <property type="component" value="Unassembled WGS sequence"/>
</dbReference>
<comment type="subcellular location">
    <subcellularLocation>
        <location evidence="1">Membrane</location>
        <topology evidence="1">Multi-pass membrane protein</topology>
    </subcellularLocation>
</comment>
<feature type="transmembrane region" description="Helical" evidence="7">
    <location>
        <begin position="187"/>
        <end position="210"/>
    </location>
</feature>
<comment type="caution">
    <text evidence="8">The sequence shown here is derived from an EMBL/GenBank/DDBJ whole genome shotgun (WGS) entry which is preliminary data.</text>
</comment>
<dbReference type="PANTHER" id="PTHR36838">
    <property type="entry name" value="AUXIN EFFLUX CARRIER FAMILY PROTEIN"/>
    <property type="match status" value="1"/>
</dbReference>
<evidence type="ECO:0000256" key="3">
    <source>
        <dbReference type="ARBA" id="ARBA00022475"/>
    </source>
</evidence>
<keyword evidence="3" id="KW-1003">Cell membrane</keyword>
<accession>A0ABS6T7N8</accession>
<evidence type="ECO:0000256" key="1">
    <source>
        <dbReference type="ARBA" id="ARBA00004141"/>
    </source>
</evidence>
<keyword evidence="6 7" id="KW-0472">Membrane</keyword>
<reference evidence="8 9" key="1">
    <citation type="submission" date="2021-06" db="EMBL/GenBank/DDBJ databases">
        <title>Enterococcus alishanensis sp. nov., a novel lactic acid bacterium isolated from fresh coffee beans.</title>
        <authorList>
            <person name="Chen Y.-S."/>
        </authorList>
    </citation>
    <scope>NUCLEOTIDE SEQUENCE [LARGE SCALE GENOMIC DNA]</scope>
    <source>
        <strain evidence="8 9">ALS3</strain>
    </source>
</reference>
<evidence type="ECO:0000256" key="4">
    <source>
        <dbReference type="ARBA" id="ARBA00022692"/>
    </source>
</evidence>
<feature type="transmembrane region" description="Helical" evidence="7">
    <location>
        <begin position="93"/>
        <end position="115"/>
    </location>
</feature>
<proteinExistence type="predicted"/>
<feature type="transmembrane region" description="Helical" evidence="7">
    <location>
        <begin position="222"/>
        <end position="242"/>
    </location>
</feature>
<keyword evidence="2" id="KW-0813">Transport</keyword>
<organism evidence="8 9">
    <name type="scientific">Enterococcus alishanensis</name>
    <dbReference type="NCBI Taxonomy" id="1303817"/>
    <lineage>
        <taxon>Bacteria</taxon>
        <taxon>Bacillati</taxon>
        <taxon>Bacillota</taxon>
        <taxon>Bacilli</taxon>
        <taxon>Lactobacillales</taxon>
        <taxon>Enterococcaceae</taxon>
        <taxon>Enterococcus</taxon>
    </lineage>
</organism>
<gene>
    <name evidence="8" type="ORF">KUA55_00605</name>
</gene>
<protein>
    <submittedName>
        <fullName evidence="8">Transporter</fullName>
    </submittedName>
</protein>
<dbReference type="InterPro" id="IPR004776">
    <property type="entry name" value="Mem_transp_PIN-like"/>
</dbReference>
<keyword evidence="5 7" id="KW-1133">Transmembrane helix</keyword>
<feature type="transmembrane region" description="Helical" evidence="7">
    <location>
        <begin position="61"/>
        <end position="81"/>
    </location>
</feature>
<evidence type="ECO:0000256" key="5">
    <source>
        <dbReference type="ARBA" id="ARBA00022989"/>
    </source>
</evidence>
<feature type="transmembrane region" description="Helical" evidence="7">
    <location>
        <begin position="248"/>
        <end position="267"/>
    </location>
</feature>
<evidence type="ECO:0000256" key="2">
    <source>
        <dbReference type="ARBA" id="ARBA00022448"/>
    </source>
</evidence>
<dbReference type="EMBL" id="JAHUZB010000001">
    <property type="protein sequence ID" value="MBV7389162.1"/>
    <property type="molecule type" value="Genomic_DNA"/>
</dbReference>
<evidence type="ECO:0000313" key="8">
    <source>
        <dbReference type="EMBL" id="MBV7389162.1"/>
    </source>
</evidence>
<keyword evidence="4 7" id="KW-0812">Transmembrane</keyword>
<evidence type="ECO:0000256" key="7">
    <source>
        <dbReference type="SAM" id="Phobius"/>
    </source>
</evidence>
<feature type="transmembrane region" description="Helical" evidence="7">
    <location>
        <begin position="6"/>
        <end position="26"/>
    </location>
</feature>
<evidence type="ECO:0000313" key="9">
    <source>
        <dbReference type="Proteomes" id="UP000774130"/>
    </source>
</evidence>